<dbReference type="Pfam" id="PF00226">
    <property type="entry name" value="DnaJ"/>
    <property type="match status" value="1"/>
</dbReference>
<protein>
    <recommendedName>
        <fullName evidence="4">Co-chaperone protein HscB homolog</fullName>
    </recommendedName>
</protein>
<dbReference type="SMART" id="SM00271">
    <property type="entry name" value="DnaJ"/>
    <property type="match status" value="1"/>
</dbReference>
<sequence length="174" mass="20473">MAKPTSNFFSLLELPLDFTVDLALLSHNYREAAKAVHPDRYASASDQDKRLAVQRSAELNQAYETLKSTTRRALYLLNLQEPMDEEATVQDTEFFMQQIQWREELEDLSDSEDIAALEVFKKRLRQLRGELDIEFAAVWQDGSQRELAERLVRRMQFLDKVLYEVRQLEERLDD</sequence>
<dbReference type="SUPFAM" id="SSF47144">
    <property type="entry name" value="HSC20 (HSCB), C-terminal oligomerisation domain"/>
    <property type="match status" value="1"/>
</dbReference>
<dbReference type="Pfam" id="PF07743">
    <property type="entry name" value="HSCB_C"/>
    <property type="match status" value="1"/>
</dbReference>
<organism evidence="6 7">
    <name type="scientific">Thiopseudomonas acetoxidans</name>
    <dbReference type="NCBI Taxonomy" id="3041622"/>
    <lineage>
        <taxon>Bacteria</taxon>
        <taxon>Pseudomonadati</taxon>
        <taxon>Pseudomonadota</taxon>
        <taxon>Gammaproteobacteria</taxon>
        <taxon>Pseudomonadales</taxon>
        <taxon>Pseudomonadaceae</taxon>
        <taxon>Thiopseudomonas</taxon>
    </lineage>
</organism>
<name>A0ABT7SLA3_9GAMM</name>
<evidence type="ECO:0000256" key="4">
    <source>
        <dbReference type="HAMAP-Rule" id="MF_00682"/>
    </source>
</evidence>
<dbReference type="HAMAP" id="MF_00682">
    <property type="entry name" value="HscB"/>
    <property type="match status" value="1"/>
</dbReference>
<evidence type="ECO:0000256" key="1">
    <source>
        <dbReference type="ARBA" id="ARBA00010476"/>
    </source>
</evidence>
<comment type="similarity">
    <text evidence="1 4">Belongs to the HscB family.</text>
</comment>
<dbReference type="InterPro" id="IPR036869">
    <property type="entry name" value="J_dom_sf"/>
</dbReference>
<comment type="function">
    <text evidence="3 4">Co-chaperone involved in the maturation of iron-sulfur cluster-containing proteins. Seems to help targeting proteins to be folded toward HscA.</text>
</comment>
<evidence type="ECO:0000313" key="6">
    <source>
        <dbReference type="EMBL" id="MDM7856921.1"/>
    </source>
</evidence>
<dbReference type="CDD" id="cd06257">
    <property type="entry name" value="DnaJ"/>
    <property type="match status" value="1"/>
</dbReference>
<dbReference type="NCBIfam" id="TIGR00714">
    <property type="entry name" value="hscB"/>
    <property type="match status" value="1"/>
</dbReference>
<proteinExistence type="inferred from homology"/>
<dbReference type="InterPro" id="IPR036386">
    <property type="entry name" value="HscB_C_sf"/>
</dbReference>
<dbReference type="NCBIfam" id="NF001420">
    <property type="entry name" value="PRK00294.1"/>
    <property type="match status" value="1"/>
</dbReference>
<reference evidence="6 7" key="1">
    <citation type="submission" date="2023-06" db="EMBL/GenBank/DDBJ databases">
        <title>Thiopseudomonas sp. CY1220 draft genome sequence.</title>
        <authorList>
            <person name="Zhao G."/>
            <person name="An M."/>
        </authorList>
    </citation>
    <scope>NUCLEOTIDE SEQUENCE [LARGE SCALE GENOMIC DNA]</scope>
    <source>
        <strain evidence="6 7">CY1220</strain>
    </source>
</reference>
<dbReference type="SUPFAM" id="SSF46565">
    <property type="entry name" value="Chaperone J-domain"/>
    <property type="match status" value="1"/>
</dbReference>
<dbReference type="PANTHER" id="PTHR14021">
    <property type="entry name" value="IRON-SULFUR CLUSTER CO-CHAPERONE PROTEIN HSCB"/>
    <property type="match status" value="1"/>
</dbReference>
<dbReference type="InterPro" id="IPR001623">
    <property type="entry name" value="DnaJ_domain"/>
</dbReference>
<gene>
    <name evidence="4 6" type="primary">hscB</name>
    <name evidence="6" type="ORF">QEZ41_01305</name>
</gene>
<evidence type="ECO:0000256" key="3">
    <source>
        <dbReference type="ARBA" id="ARBA00025596"/>
    </source>
</evidence>
<dbReference type="InterPro" id="IPR009073">
    <property type="entry name" value="HscB_oligo_C"/>
</dbReference>
<keyword evidence="7" id="KW-1185">Reference proteome</keyword>
<feature type="domain" description="J" evidence="5">
    <location>
        <begin position="7"/>
        <end position="79"/>
    </location>
</feature>
<accession>A0ABT7SLA3</accession>
<dbReference type="InterPro" id="IPR004640">
    <property type="entry name" value="HscB"/>
</dbReference>
<dbReference type="PANTHER" id="PTHR14021:SF15">
    <property type="entry name" value="IRON-SULFUR CLUSTER CO-CHAPERONE PROTEIN HSCB"/>
    <property type="match status" value="1"/>
</dbReference>
<dbReference type="RefSeq" id="WP_289409550.1">
    <property type="nucleotide sequence ID" value="NZ_JAUCDY010000001.1"/>
</dbReference>
<evidence type="ECO:0000259" key="5">
    <source>
        <dbReference type="PROSITE" id="PS50076"/>
    </source>
</evidence>
<dbReference type="PROSITE" id="PS50076">
    <property type="entry name" value="DNAJ_2"/>
    <property type="match status" value="1"/>
</dbReference>
<dbReference type="Proteomes" id="UP001241056">
    <property type="component" value="Unassembled WGS sequence"/>
</dbReference>
<comment type="subunit">
    <text evidence="4">Interacts with HscA and stimulates its ATPase activity.</text>
</comment>
<dbReference type="Gene3D" id="1.20.1280.20">
    <property type="entry name" value="HscB, C-terminal domain"/>
    <property type="match status" value="1"/>
</dbReference>
<keyword evidence="2 4" id="KW-0143">Chaperone</keyword>
<comment type="caution">
    <text evidence="6">The sequence shown here is derived from an EMBL/GenBank/DDBJ whole genome shotgun (WGS) entry which is preliminary data.</text>
</comment>
<dbReference type="EMBL" id="JAUCDY010000001">
    <property type="protein sequence ID" value="MDM7856921.1"/>
    <property type="molecule type" value="Genomic_DNA"/>
</dbReference>
<dbReference type="Gene3D" id="1.10.287.110">
    <property type="entry name" value="DnaJ domain"/>
    <property type="match status" value="1"/>
</dbReference>
<evidence type="ECO:0000313" key="7">
    <source>
        <dbReference type="Proteomes" id="UP001241056"/>
    </source>
</evidence>
<evidence type="ECO:0000256" key="2">
    <source>
        <dbReference type="ARBA" id="ARBA00023186"/>
    </source>
</evidence>